<dbReference type="InterPro" id="IPR004827">
    <property type="entry name" value="bZIP"/>
</dbReference>
<dbReference type="InterPro" id="IPR046347">
    <property type="entry name" value="bZIP_sf"/>
</dbReference>
<protein>
    <recommendedName>
        <fullName evidence="3">BZIP domain-containing protein</fullName>
    </recommendedName>
</protein>
<dbReference type="Pfam" id="PF00170">
    <property type="entry name" value="bZIP_1"/>
    <property type="match status" value="1"/>
</dbReference>
<evidence type="ECO:0000259" key="3">
    <source>
        <dbReference type="SMART" id="SM00338"/>
    </source>
</evidence>
<proteinExistence type="predicted"/>
<keyword evidence="5" id="KW-1185">Reference proteome</keyword>
<comment type="caution">
    <text evidence="4">The sequence shown here is derived from an EMBL/GenBank/DDBJ whole genome shotgun (WGS) entry which is preliminary data.</text>
</comment>
<dbReference type="CDD" id="cd14688">
    <property type="entry name" value="bZIP_YAP"/>
    <property type="match status" value="1"/>
</dbReference>
<sequence length="907" mass="94766">MQMAQGIGMLGGSTGDDDALESFLDSYLTNGFGTSGNTSFGMGMQQQQPQQVSQQLLGAGLAGQPQLHGSILRPASVGQTPMPGPVQSMSGMGFSNIDDTGNMSISTLQALLRQRQLQQQQTGFGGAAAAPFGNASGMVGMGGTGNAGLMRPTSLQDHLSGGISSEHNVWRPTLGALPSTTGMQSFGASHGIHFGGEQLPGFQESALPNLLAPAPTLRPASDSLLVNQKTAISTPINLQGHGQSSLRTNSLSAQTAAAGAAAVASGGGMLGGSKKSMWDVTTTPVLEGSDDSSEDDSSQRRRVKGRSGSANQSSVQQEKNRSAQRRFRQRQKEKMAYLESRTEVLNVQVEKLTQENDSLRNMNTMLEKVLNLREEHISNLQEAAKVFSNLNLRGDADGSGSEETGMGTDTAAKTVQDGMTMGAAGGGDSGAIVKTEDGTSSASIGMMDTLMTTAIPVGLLTRNGHTLPTNMDGATRFTAEAIRSMSSDEVIEAWKEYLKELSRYVVLAENIPPGQPVPAPVLSRITSITASMSELVHKVAMISPLNVKRLLATNMDLHAMVPVPESHWARVLLVLGLSERQRRDLLGARERFLSKFEAIVQERTALMGNLTQQAIPRSRVFADICSASLTAHEAADRLRANLQREHNINMEFVVFVFKGVLEMLQIAKAAVHSYPYYPDVLAMSNVLHAQQPQSQQPQQSHSQSSLLSQSNTQPQPMQRQSPNRQHQAQQQQQVFLMKPSSQQPGPSVATGSIGGLCGTGTEPIGAGVLYGARVSPNPNMSAGLPGTGSGSLGGSGVAGGAVGPAGSGGSSSAGGAGGGSGMGGLMGLGGCAGGMAPMGMGPMGMGLGGMSLGLGSLTSVGSTAGSGTAALMGFQQQQVQQQHQQQSQLQQQMLQLHTQEDSRMMDG</sequence>
<feature type="region of interest" description="Disordered" evidence="2">
    <location>
        <begin position="283"/>
        <end position="333"/>
    </location>
</feature>
<feature type="compositionally biased region" description="Low complexity" evidence="2">
    <location>
        <begin position="690"/>
        <end position="733"/>
    </location>
</feature>
<name>A0ABQ5RSI8_9CHLO</name>
<evidence type="ECO:0000256" key="2">
    <source>
        <dbReference type="SAM" id="MobiDB-lite"/>
    </source>
</evidence>
<feature type="coiled-coil region" evidence="1">
    <location>
        <begin position="342"/>
        <end position="369"/>
    </location>
</feature>
<evidence type="ECO:0000313" key="5">
    <source>
        <dbReference type="Proteomes" id="UP001165090"/>
    </source>
</evidence>
<dbReference type="EMBL" id="BSDZ01000005">
    <property type="protein sequence ID" value="GLI60214.1"/>
    <property type="molecule type" value="Genomic_DNA"/>
</dbReference>
<accession>A0ABQ5RSI8</accession>
<organism evidence="4 5">
    <name type="scientific">Volvox africanus</name>
    <dbReference type="NCBI Taxonomy" id="51714"/>
    <lineage>
        <taxon>Eukaryota</taxon>
        <taxon>Viridiplantae</taxon>
        <taxon>Chlorophyta</taxon>
        <taxon>core chlorophytes</taxon>
        <taxon>Chlorophyceae</taxon>
        <taxon>CS clade</taxon>
        <taxon>Chlamydomonadales</taxon>
        <taxon>Volvocaceae</taxon>
        <taxon>Volvox</taxon>
    </lineage>
</organism>
<feature type="domain" description="BZIP" evidence="3">
    <location>
        <begin position="293"/>
        <end position="372"/>
    </location>
</feature>
<dbReference type="SMART" id="SM00338">
    <property type="entry name" value="BRLZ"/>
    <property type="match status" value="1"/>
</dbReference>
<dbReference type="Gene3D" id="1.20.5.170">
    <property type="match status" value="1"/>
</dbReference>
<keyword evidence="1" id="KW-0175">Coiled coil</keyword>
<dbReference type="SUPFAM" id="SSF57959">
    <property type="entry name" value="Leucine zipper domain"/>
    <property type="match status" value="1"/>
</dbReference>
<gene>
    <name evidence="4" type="ORF">VaNZ11_002283</name>
</gene>
<evidence type="ECO:0000256" key="1">
    <source>
        <dbReference type="SAM" id="Coils"/>
    </source>
</evidence>
<evidence type="ECO:0000313" key="4">
    <source>
        <dbReference type="EMBL" id="GLI60214.1"/>
    </source>
</evidence>
<reference evidence="4 5" key="1">
    <citation type="journal article" date="2023" name="IScience">
        <title>Expanded male sex-determining region conserved during the evolution of homothallism in the green alga Volvox.</title>
        <authorList>
            <person name="Yamamoto K."/>
            <person name="Matsuzaki R."/>
            <person name="Mahakham W."/>
            <person name="Heman W."/>
            <person name="Sekimoto H."/>
            <person name="Kawachi M."/>
            <person name="Minakuchi Y."/>
            <person name="Toyoda A."/>
            <person name="Nozaki H."/>
        </authorList>
    </citation>
    <scope>NUCLEOTIDE SEQUENCE [LARGE SCALE GENOMIC DNA]</scope>
    <source>
        <strain evidence="4 5">NIES-4468</strain>
    </source>
</reference>
<feature type="region of interest" description="Disordered" evidence="2">
    <location>
        <begin position="689"/>
        <end position="733"/>
    </location>
</feature>
<feature type="compositionally biased region" description="Polar residues" evidence="2">
    <location>
        <begin position="308"/>
        <end position="317"/>
    </location>
</feature>
<dbReference type="PANTHER" id="PTHR23107">
    <property type="entry name" value="SYNOVIAL SARCOMA ASSOCIATED SS18 PROTEIN"/>
    <property type="match status" value="1"/>
</dbReference>
<dbReference type="Proteomes" id="UP001165090">
    <property type="component" value="Unassembled WGS sequence"/>
</dbReference>